<name>A0A1J1I2U0_9DIPT</name>
<evidence type="ECO:0000313" key="1">
    <source>
        <dbReference type="EMBL" id="CRK94082.1"/>
    </source>
</evidence>
<evidence type="ECO:0000313" key="2">
    <source>
        <dbReference type="Proteomes" id="UP000183832"/>
    </source>
</evidence>
<sequence length="115" mass="13541">MKLCFCHQNLNFKQTHRQQMMQEKKRNKVLWSYNHQGRPNTTSQVCFTWFGCLITSARLNVFQINSVVASFVVYSQQVIMSNDPQLSQKLYYAAVLLFDGLKKIFLWNAPKCQEI</sequence>
<dbReference type="EMBL" id="CVRI01000038">
    <property type="protein sequence ID" value="CRK94082.1"/>
    <property type="molecule type" value="Genomic_DNA"/>
</dbReference>
<protein>
    <submittedName>
        <fullName evidence="1">CLUMA_CG007606, isoform A</fullName>
    </submittedName>
</protein>
<dbReference type="AlphaFoldDB" id="A0A1J1I2U0"/>
<reference evidence="1 2" key="1">
    <citation type="submission" date="2015-04" db="EMBL/GenBank/DDBJ databases">
        <authorList>
            <person name="Syromyatnikov M.Y."/>
            <person name="Popov V.N."/>
        </authorList>
    </citation>
    <scope>NUCLEOTIDE SEQUENCE [LARGE SCALE GENOMIC DNA]</scope>
</reference>
<gene>
    <name evidence="1" type="ORF">CLUMA_CG007606</name>
</gene>
<keyword evidence="2" id="KW-1185">Reference proteome</keyword>
<proteinExistence type="predicted"/>
<dbReference type="Proteomes" id="UP000183832">
    <property type="component" value="Unassembled WGS sequence"/>
</dbReference>
<organism evidence="1 2">
    <name type="scientific">Clunio marinus</name>
    <dbReference type="NCBI Taxonomy" id="568069"/>
    <lineage>
        <taxon>Eukaryota</taxon>
        <taxon>Metazoa</taxon>
        <taxon>Ecdysozoa</taxon>
        <taxon>Arthropoda</taxon>
        <taxon>Hexapoda</taxon>
        <taxon>Insecta</taxon>
        <taxon>Pterygota</taxon>
        <taxon>Neoptera</taxon>
        <taxon>Endopterygota</taxon>
        <taxon>Diptera</taxon>
        <taxon>Nematocera</taxon>
        <taxon>Chironomoidea</taxon>
        <taxon>Chironomidae</taxon>
        <taxon>Clunio</taxon>
    </lineage>
</organism>
<accession>A0A1J1I2U0</accession>